<gene>
    <name evidence="1" type="ORF">Salmuc_03379</name>
</gene>
<protein>
    <submittedName>
        <fullName evidence="1">Uncharacterized protein</fullName>
    </submittedName>
</protein>
<accession>S9QDS7</accession>
<keyword evidence="2" id="KW-1185">Reference proteome</keyword>
<evidence type="ECO:0000313" key="1">
    <source>
        <dbReference type="EMBL" id="EPX78057.1"/>
    </source>
</evidence>
<dbReference type="Proteomes" id="UP000015347">
    <property type="component" value="Unassembled WGS sequence"/>
</dbReference>
<dbReference type="HOGENOM" id="CLU_1239419_0_0_5"/>
<reference evidence="2" key="1">
    <citation type="journal article" date="2014" name="Stand. Genomic Sci.">
        <title>Genome sequence of the exopolysaccharide-producing Salipiger mucosus type strain (DSM 16094(T)), a moderately halophilic member of the Roseobacter clade.</title>
        <authorList>
            <person name="Riedel T."/>
            <person name="Spring S."/>
            <person name="Fiebig A."/>
            <person name="Petersen J."/>
            <person name="Kyrpides N.C."/>
            <person name="Goker M."/>
            <person name="Klenk H.P."/>
        </authorList>
    </citation>
    <scope>NUCLEOTIDE SEQUENCE [LARGE SCALE GENOMIC DNA]</scope>
    <source>
        <strain evidence="2">DSM 16094</strain>
    </source>
</reference>
<dbReference type="STRING" id="1123237.Salmuc_03379"/>
<dbReference type="OrthoDB" id="5020258at2"/>
<comment type="caution">
    <text evidence="1">The sequence shown here is derived from an EMBL/GenBank/DDBJ whole genome shotgun (WGS) entry which is preliminary data.</text>
</comment>
<name>S9QDS7_9RHOB</name>
<dbReference type="AlphaFoldDB" id="S9QDS7"/>
<organism evidence="1 2">
    <name type="scientific">Salipiger mucosus DSM 16094</name>
    <dbReference type="NCBI Taxonomy" id="1123237"/>
    <lineage>
        <taxon>Bacteria</taxon>
        <taxon>Pseudomonadati</taxon>
        <taxon>Pseudomonadota</taxon>
        <taxon>Alphaproteobacteria</taxon>
        <taxon>Rhodobacterales</taxon>
        <taxon>Roseobacteraceae</taxon>
        <taxon>Salipiger</taxon>
    </lineage>
</organism>
<evidence type="ECO:0000313" key="2">
    <source>
        <dbReference type="Proteomes" id="UP000015347"/>
    </source>
</evidence>
<dbReference type="RefSeq" id="WP_020041737.1">
    <property type="nucleotide sequence ID" value="NZ_KE557281.1"/>
</dbReference>
<dbReference type="EMBL" id="APVH01000042">
    <property type="protein sequence ID" value="EPX78057.1"/>
    <property type="molecule type" value="Genomic_DNA"/>
</dbReference>
<sequence length="223" mass="25352">MKANDLRTLATDWLAAAYPDSILVTELSIDDWGSASLDLAAITPSHIVGVEIKGEGDSPARLERQALTYPMAAREMWLLCDPSIKDKCFAKRPAGWGRLELWEGKVRPDNRAKKRGPMTKRKNGNHFWPSVRDDSRYVPDRASKLMQLAPHAICGALWKDELLTIARKYDLLPPRRKAYVHVLTEILIDNLPVTVIHDEMIAAFRCRQWRKTVLDLRGRQKGS</sequence>
<proteinExistence type="predicted"/>